<keyword evidence="3 9" id="KW-1003">Cell membrane</keyword>
<evidence type="ECO:0000256" key="7">
    <source>
        <dbReference type="ARBA" id="ARBA00023010"/>
    </source>
</evidence>
<evidence type="ECO:0000256" key="9">
    <source>
        <dbReference type="HAMAP-Rule" id="MF_00422"/>
    </source>
</evidence>
<keyword evidence="2 9" id="KW-0813">Transport</keyword>
<dbReference type="Gene3D" id="1.20.5.1030">
    <property type="entry name" value="Preprotein translocase secy subunit"/>
    <property type="match status" value="1"/>
</dbReference>
<dbReference type="GO" id="GO:0005886">
    <property type="term" value="C:plasma membrane"/>
    <property type="evidence" value="ECO:0007669"/>
    <property type="project" value="UniProtKB-UniRule"/>
</dbReference>
<feature type="transmembrane region" description="Helical" evidence="9">
    <location>
        <begin position="15"/>
        <end position="34"/>
    </location>
</feature>
<dbReference type="EMBL" id="AQQV01000001">
    <property type="protein sequence ID" value="ORE88994.1"/>
    <property type="molecule type" value="Genomic_DNA"/>
</dbReference>
<accession>A0A1Y1SH51</accession>
<dbReference type="Pfam" id="PF00584">
    <property type="entry name" value="SecE"/>
    <property type="match status" value="1"/>
</dbReference>
<feature type="transmembrane region" description="Helical" evidence="9">
    <location>
        <begin position="94"/>
        <end position="118"/>
    </location>
</feature>
<evidence type="ECO:0000313" key="10">
    <source>
        <dbReference type="EMBL" id="ORE88994.1"/>
    </source>
</evidence>
<dbReference type="InterPro" id="IPR001901">
    <property type="entry name" value="Translocase_SecE/Sec61-g"/>
</dbReference>
<proteinExistence type="inferred from homology"/>
<feature type="transmembrane region" description="Helical" evidence="9">
    <location>
        <begin position="41"/>
        <end position="62"/>
    </location>
</feature>
<keyword evidence="4 9" id="KW-0812">Transmembrane</keyword>
<keyword evidence="8 9" id="KW-0472">Membrane</keyword>
<comment type="caution">
    <text evidence="9">Lacks conserved residue(s) required for the propagation of feature annotation.</text>
</comment>
<reference evidence="10 11" key="1">
    <citation type="submission" date="2013-04" db="EMBL/GenBank/DDBJ databases">
        <title>Oceanococcus atlanticus 22II-S10r2 Genome Sequencing.</title>
        <authorList>
            <person name="Lai Q."/>
            <person name="Li G."/>
            <person name="Shao Z."/>
        </authorList>
    </citation>
    <scope>NUCLEOTIDE SEQUENCE [LARGE SCALE GENOMIC DNA]</scope>
    <source>
        <strain evidence="10 11">22II-S10r2</strain>
    </source>
</reference>
<comment type="subunit">
    <text evidence="9">Component of the Sec protein translocase complex. Heterotrimer consisting of SecY, SecE and SecG subunits. The heterotrimers can form oligomers, although 1 heterotrimer is thought to be able to translocate proteins. Interacts with the ribosome. Interacts with SecDF, and other proteins may be involved. Interacts with SecA.</text>
</comment>
<comment type="caution">
    <text evidence="10">The sequence shown here is derived from an EMBL/GenBank/DDBJ whole genome shotgun (WGS) entry which is preliminary data.</text>
</comment>
<evidence type="ECO:0000256" key="2">
    <source>
        <dbReference type="ARBA" id="ARBA00022448"/>
    </source>
</evidence>
<comment type="similarity">
    <text evidence="9">Belongs to the SecE/SEC61-gamma family.</text>
</comment>
<dbReference type="HAMAP" id="MF_00422">
    <property type="entry name" value="SecE"/>
    <property type="match status" value="1"/>
</dbReference>
<keyword evidence="6 9" id="KW-1133">Transmembrane helix</keyword>
<evidence type="ECO:0000256" key="4">
    <source>
        <dbReference type="ARBA" id="ARBA00022692"/>
    </source>
</evidence>
<dbReference type="STRING" id="1317117.ATO7_03925"/>
<dbReference type="AlphaFoldDB" id="A0A1Y1SH51"/>
<dbReference type="InterPro" id="IPR005807">
    <property type="entry name" value="SecE_bac"/>
</dbReference>
<keyword evidence="7 9" id="KW-0811">Translocation</keyword>
<dbReference type="PRINTS" id="PR01650">
    <property type="entry name" value="SECETRNLCASE"/>
</dbReference>
<sequence length="126" mass="13423">MSAQTETTGSALDTVLLWAAVAILAASIFGFYYFEPQFNALVRVAGMLVGGALAVVVALQSVPGKAAWLVVRESRTELRKVVWPTRPETIQTTAIILIVVLILGMLLWGIDSLLLLALEALTGRGG</sequence>
<dbReference type="GO" id="GO:0006605">
    <property type="term" value="P:protein targeting"/>
    <property type="evidence" value="ECO:0007669"/>
    <property type="project" value="UniProtKB-UniRule"/>
</dbReference>
<comment type="subcellular location">
    <subcellularLocation>
        <location evidence="1">Membrane</location>
    </subcellularLocation>
</comment>
<dbReference type="OrthoDB" id="9806365at2"/>
<evidence type="ECO:0000256" key="1">
    <source>
        <dbReference type="ARBA" id="ARBA00004370"/>
    </source>
</evidence>
<dbReference type="NCBIfam" id="TIGR00964">
    <property type="entry name" value="secE_bact"/>
    <property type="match status" value="1"/>
</dbReference>
<keyword evidence="11" id="KW-1185">Reference proteome</keyword>
<dbReference type="GO" id="GO:0043952">
    <property type="term" value="P:protein transport by the Sec complex"/>
    <property type="evidence" value="ECO:0007669"/>
    <property type="project" value="UniProtKB-UniRule"/>
</dbReference>
<dbReference type="GO" id="GO:0008320">
    <property type="term" value="F:protein transmembrane transporter activity"/>
    <property type="evidence" value="ECO:0007669"/>
    <property type="project" value="UniProtKB-UniRule"/>
</dbReference>
<evidence type="ECO:0000313" key="11">
    <source>
        <dbReference type="Proteomes" id="UP000192342"/>
    </source>
</evidence>
<organism evidence="10 11">
    <name type="scientific">Oceanococcus atlanticus</name>
    <dbReference type="NCBI Taxonomy" id="1317117"/>
    <lineage>
        <taxon>Bacteria</taxon>
        <taxon>Pseudomonadati</taxon>
        <taxon>Pseudomonadota</taxon>
        <taxon>Gammaproteobacteria</taxon>
        <taxon>Chromatiales</taxon>
        <taxon>Oceanococcaceae</taxon>
        <taxon>Oceanococcus</taxon>
    </lineage>
</organism>
<evidence type="ECO:0000256" key="8">
    <source>
        <dbReference type="ARBA" id="ARBA00023136"/>
    </source>
</evidence>
<name>A0A1Y1SH51_9GAMM</name>
<gene>
    <name evidence="9 10" type="primary">secE</name>
    <name evidence="10" type="ORF">ATO7_03925</name>
</gene>
<dbReference type="InterPro" id="IPR038379">
    <property type="entry name" value="SecE_sf"/>
</dbReference>
<comment type="function">
    <text evidence="9">Essential subunit of the Sec protein translocation channel SecYEG. Clamps together the 2 halves of SecY. May contact the channel plug during translocation.</text>
</comment>
<dbReference type="PANTHER" id="PTHR33910">
    <property type="entry name" value="PROTEIN TRANSLOCASE SUBUNIT SECE"/>
    <property type="match status" value="1"/>
</dbReference>
<dbReference type="PANTHER" id="PTHR33910:SF1">
    <property type="entry name" value="PROTEIN TRANSLOCASE SUBUNIT SECE"/>
    <property type="match status" value="1"/>
</dbReference>
<evidence type="ECO:0000256" key="3">
    <source>
        <dbReference type="ARBA" id="ARBA00022475"/>
    </source>
</evidence>
<dbReference type="GO" id="GO:0065002">
    <property type="term" value="P:intracellular protein transmembrane transport"/>
    <property type="evidence" value="ECO:0007669"/>
    <property type="project" value="UniProtKB-UniRule"/>
</dbReference>
<dbReference type="Proteomes" id="UP000192342">
    <property type="component" value="Unassembled WGS sequence"/>
</dbReference>
<dbReference type="RefSeq" id="WP_083559727.1">
    <property type="nucleotide sequence ID" value="NZ_AQQV01000001.1"/>
</dbReference>
<protein>
    <recommendedName>
        <fullName evidence="9">Protein translocase subunit SecE</fullName>
    </recommendedName>
</protein>
<evidence type="ECO:0000256" key="5">
    <source>
        <dbReference type="ARBA" id="ARBA00022927"/>
    </source>
</evidence>
<dbReference type="GO" id="GO:0009306">
    <property type="term" value="P:protein secretion"/>
    <property type="evidence" value="ECO:0007669"/>
    <property type="project" value="UniProtKB-UniRule"/>
</dbReference>
<keyword evidence="5 9" id="KW-0653">Protein transport</keyword>
<evidence type="ECO:0000256" key="6">
    <source>
        <dbReference type="ARBA" id="ARBA00022989"/>
    </source>
</evidence>